<dbReference type="OrthoDB" id="68704at2"/>
<dbReference type="RefSeq" id="WP_088249950.1">
    <property type="nucleotide sequence ID" value="NZ_BNAM01000001.1"/>
</dbReference>
<protein>
    <submittedName>
        <fullName evidence="1">Uncharacterized protein</fullName>
    </submittedName>
</protein>
<keyword evidence="2" id="KW-1185">Reference proteome</keyword>
<gene>
    <name evidence="1" type="ORF">CBQ26_17720</name>
</gene>
<dbReference type="AlphaFoldDB" id="A0A246BFB1"/>
<evidence type="ECO:0000313" key="2">
    <source>
        <dbReference type="Proteomes" id="UP000197208"/>
    </source>
</evidence>
<sequence length="118" mass="13077">MAGQALVLCEHRPDPQGGWELTARFLHADPATLLDQLERAGVAGRAHPDDLSLQSRSELLFQDDDARHATTLSVTDVHDVQAHAPPDGWGHLHAWAAFMYALDPTGDHTRLIVWFTDH</sequence>
<name>A0A246BFB1_9DEIO</name>
<dbReference type="EMBL" id="NHMK01000030">
    <property type="protein sequence ID" value="OWL93911.1"/>
    <property type="molecule type" value="Genomic_DNA"/>
</dbReference>
<proteinExistence type="predicted"/>
<accession>A0A246BFB1</accession>
<comment type="caution">
    <text evidence="1">The sequence shown here is derived from an EMBL/GenBank/DDBJ whole genome shotgun (WGS) entry which is preliminary data.</text>
</comment>
<dbReference type="Proteomes" id="UP000197208">
    <property type="component" value="Unassembled WGS sequence"/>
</dbReference>
<evidence type="ECO:0000313" key="1">
    <source>
        <dbReference type="EMBL" id="OWL93911.1"/>
    </source>
</evidence>
<organism evidence="1 2">
    <name type="scientific">Deinococcus indicus</name>
    <dbReference type="NCBI Taxonomy" id="223556"/>
    <lineage>
        <taxon>Bacteria</taxon>
        <taxon>Thermotogati</taxon>
        <taxon>Deinococcota</taxon>
        <taxon>Deinococci</taxon>
        <taxon>Deinococcales</taxon>
        <taxon>Deinococcaceae</taxon>
        <taxon>Deinococcus</taxon>
    </lineage>
</organism>
<reference evidence="1 2" key="1">
    <citation type="submission" date="2017-05" db="EMBL/GenBank/DDBJ databases">
        <title>De novo genome assembly of Deniococcus indicus strain DR1.</title>
        <authorList>
            <person name="Chauhan D."/>
            <person name="Yennamalli R.M."/>
            <person name="Priyadarshini R."/>
        </authorList>
    </citation>
    <scope>NUCLEOTIDE SEQUENCE [LARGE SCALE GENOMIC DNA]</scope>
    <source>
        <strain evidence="1 2">DR1</strain>
    </source>
</reference>